<protein>
    <submittedName>
        <fullName evidence="1">Uncharacterized protein</fullName>
    </submittedName>
</protein>
<dbReference type="Proteomes" id="UP000688137">
    <property type="component" value="Unassembled WGS sequence"/>
</dbReference>
<gene>
    <name evidence="1" type="ORF">PPRIM_AZ9-3.1.T0260299</name>
</gene>
<reference evidence="1" key="1">
    <citation type="submission" date="2021-01" db="EMBL/GenBank/DDBJ databases">
        <authorList>
            <consortium name="Genoscope - CEA"/>
            <person name="William W."/>
        </authorList>
    </citation>
    <scope>NUCLEOTIDE SEQUENCE</scope>
</reference>
<name>A0A8S1KZ32_PARPR</name>
<evidence type="ECO:0000313" key="1">
    <source>
        <dbReference type="EMBL" id="CAD8057946.1"/>
    </source>
</evidence>
<proteinExistence type="predicted"/>
<keyword evidence="2" id="KW-1185">Reference proteome</keyword>
<dbReference type="AlphaFoldDB" id="A0A8S1KZ32"/>
<dbReference type="EMBL" id="CAJJDM010000025">
    <property type="protein sequence ID" value="CAD8057946.1"/>
    <property type="molecule type" value="Genomic_DNA"/>
</dbReference>
<organism evidence="1 2">
    <name type="scientific">Paramecium primaurelia</name>
    <dbReference type="NCBI Taxonomy" id="5886"/>
    <lineage>
        <taxon>Eukaryota</taxon>
        <taxon>Sar</taxon>
        <taxon>Alveolata</taxon>
        <taxon>Ciliophora</taxon>
        <taxon>Intramacronucleata</taxon>
        <taxon>Oligohymenophorea</taxon>
        <taxon>Peniculida</taxon>
        <taxon>Parameciidae</taxon>
        <taxon>Paramecium</taxon>
    </lineage>
</organism>
<accession>A0A8S1KZ32</accession>
<comment type="caution">
    <text evidence="1">The sequence shown here is derived from an EMBL/GenBank/DDBJ whole genome shotgun (WGS) entry which is preliminary data.</text>
</comment>
<sequence>MEYHQEQVFGELEDCYQAFVPKKSKSKQQPEQAEILELYHLTVEQIDLESKDIVDKKFLKLSNSILQWIEEELKNTTFQILELHSLNQQHHYVQIKFGFLLVDQANLYSVYSFYSSLVKKKEGHPILNSDCVEFTMEGGRIIDHSLSFELFDKIDYSLPDLLNHVLIHCAKQFKSNVRAHTSIFLISKYFVSEELSDLKKALLEEIKLRYPNTIGNIIFVLPLQSTATENYEITKIYSFSDPKKMFIHLLIKLISNPQIPLLSQEIYSLWEKDFKIYTLNYQQQLFKIKQAYFLMYETLHFMTSYNKKNTTMKELLDTLKNQPNNSMNYSKYLSKRKQLSDAILVFSKYIEQLKSENQQDIKDFKQKLFGLLCSNQASKWFTLSHDCKLNKAKQLFKDLTSIGYEQNIDQAILQYLENDNYDKQQIKKPNDRFSQLTKDNEKVKFEDYVNEFLNQYIVMIINEIKKSYSQYIFKDFDKYLESTNPDILNHLHTNLIDTCTSNFKQTGENYAKIQQSYQVALSNLIEKQDMIDFQTAIANLKLLGLIEDTKRVKPTIQRAVYAKQMYINYNNEF</sequence>
<dbReference type="OMA" id="CVEFTME"/>
<evidence type="ECO:0000313" key="2">
    <source>
        <dbReference type="Proteomes" id="UP000688137"/>
    </source>
</evidence>